<feature type="transmembrane region" description="Helical" evidence="1">
    <location>
        <begin position="55"/>
        <end position="76"/>
    </location>
</feature>
<keyword evidence="1" id="KW-1133">Transmembrane helix</keyword>
<dbReference type="AlphaFoldDB" id="A0A1A0MR33"/>
<keyword evidence="1" id="KW-0472">Membrane</keyword>
<keyword evidence="1" id="KW-0812">Transmembrane</keyword>
<dbReference type="Proteomes" id="UP000093962">
    <property type="component" value="Unassembled WGS sequence"/>
</dbReference>
<evidence type="ECO:0000313" key="2">
    <source>
        <dbReference type="EMBL" id="OBA87949.1"/>
    </source>
</evidence>
<proteinExistence type="predicted"/>
<name>A0A1A0MR33_MYCMU</name>
<feature type="transmembrane region" description="Helical" evidence="1">
    <location>
        <begin position="32"/>
        <end position="49"/>
    </location>
</feature>
<gene>
    <name evidence="2" type="ORF">A5642_17550</name>
</gene>
<protein>
    <submittedName>
        <fullName evidence="2">Uncharacterized protein</fullName>
    </submittedName>
</protein>
<sequence>MREEVTKKSESWVDYLAQKIADYTYENGFKKLFFIPVGLATLLGAFGVLKDSSGLRIVTILIVYLMLTLIIIVLLLDMRIRRRDSRKKSILLNRYMDRVYLEQEKSENLFEYLEWDEEIFVAPDGSAKIRRWCTIKVGDKAIPVIWSKCIKTDAAENSSNPEVPTIRCSGFHGAVPEGSDLVAKADRQPGARMLTTQHWGVRGEQIAYAHFDEPLQPDEIVRVAFEFDWPKFSEQLFSDGSERMHWKFGKKVHTFSAKLTFEPKCNGKEFRISPYGAVPDPRIETRTDGQVTISYEPFAPPRSEKFGFKIDTGSD</sequence>
<evidence type="ECO:0000313" key="3">
    <source>
        <dbReference type="Proteomes" id="UP000093962"/>
    </source>
</evidence>
<dbReference type="EMBL" id="LZSF01000115">
    <property type="protein sequence ID" value="OBA87949.1"/>
    <property type="molecule type" value="Genomic_DNA"/>
</dbReference>
<evidence type="ECO:0000256" key="1">
    <source>
        <dbReference type="SAM" id="Phobius"/>
    </source>
</evidence>
<comment type="caution">
    <text evidence="2">The sequence shown here is derived from an EMBL/GenBank/DDBJ whole genome shotgun (WGS) entry which is preliminary data.</text>
</comment>
<accession>A0A1A0MR33</accession>
<reference evidence="2 3" key="1">
    <citation type="submission" date="2016-06" db="EMBL/GenBank/DDBJ databases">
        <authorList>
            <person name="Kjaerup R.B."/>
            <person name="Dalgaard T.S."/>
            <person name="Juul-Madsen H.R."/>
        </authorList>
    </citation>
    <scope>NUCLEOTIDE SEQUENCE [LARGE SCALE GENOMIC DNA]</scope>
    <source>
        <strain evidence="2 3">1199456.5</strain>
    </source>
</reference>
<organism evidence="2 3">
    <name type="scientific">Mycolicibacterium mucogenicum</name>
    <name type="common">Mycobacterium mucogenicum</name>
    <dbReference type="NCBI Taxonomy" id="56689"/>
    <lineage>
        <taxon>Bacteria</taxon>
        <taxon>Bacillati</taxon>
        <taxon>Actinomycetota</taxon>
        <taxon>Actinomycetes</taxon>
        <taxon>Mycobacteriales</taxon>
        <taxon>Mycobacteriaceae</taxon>
        <taxon>Mycolicibacterium</taxon>
    </lineage>
</organism>